<dbReference type="EMBL" id="JAUEPR010000017">
    <property type="protein sequence ID" value="KAK0477331.1"/>
    <property type="molecule type" value="Genomic_DNA"/>
</dbReference>
<dbReference type="AlphaFoldDB" id="A0AA39P4C2"/>
<dbReference type="Proteomes" id="UP001175227">
    <property type="component" value="Unassembled WGS sequence"/>
</dbReference>
<keyword evidence="2" id="KW-1185">Reference proteome</keyword>
<reference evidence="1" key="1">
    <citation type="submission" date="2023-06" db="EMBL/GenBank/DDBJ databases">
        <authorList>
            <consortium name="Lawrence Berkeley National Laboratory"/>
            <person name="Ahrendt S."/>
            <person name="Sahu N."/>
            <person name="Indic B."/>
            <person name="Wong-Bajracharya J."/>
            <person name="Merenyi Z."/>
            <person name="Ke H.-M."/>
            <person name="Monk M."/>
            <person name="Kocsube S."/>
            <person name="Drula E."/>
            <person name="Lipzen A."/>
            <person name="Balint B."/>
            <person name="Henrissat B."/>
            <person name="Andreopoulos B."/>
            <person name="Martin F.M."/>
            <person name="Harder C.B."/>
            <person name="Rigling D."/>
            <person name="Ford K.L."/>
            <person name="Foster G.D."/>
            <person name="Pangilinan J."/>
            <person name="Papanicolaou A."/>
            <person name="Barry K."/>
            <person name="LaButti K."/>
            <person name="Viragh M."/>
            <person name="Koriabine M."/>
            <person name="Yan M."/>
            <person name="Riley R."/>
            <person name="Champramary S."/>
            <person name="Plett K.L."/>
            <person name="Tsai I.J."/>
            <person name="Slot J."/>
            <person name="Sipos G."/>
            <person name="Plett J."/>
            <person name="Nagy L.G."/>
            <person name="Grigoriev I.V."/>
        </authorList>
    </citation>
    <scope>NUCLEOTIDE SEQUENCE</scope>
    <source>
        <strain evidence="1">ICMP 16352</strain>
    </source>
</reference>
<gene>
    <name evidence="1" type="ORF">IW261DRAFT_1634329</name>
</gene>
<evidence type="ECO:0000313" key="2">
    <source>
        <dbReference type="Proteomes" id="UP001175227"/>
    </source>
</evidence>
<organism evidence="1 2">
    <name type="scientific">Armillaria novae-zelandiae</name>
    <dbReference type="NCBI Taxonomy" id="153914"/>
    <lineage>
        <taxon>Eukaryota</taxon>
        <taxon>Fungi</taxon>
        <taxon>Dikarya</taxon>
        <taxon>Basidiomycota</taxon>
        <taxon>Agaricomycotina</taxon>
        <taxon>Agaricomycetes</taxon>
        <taxon>Agaricomycetidae</taxon>
        <taxon>Agaricales</taxon>
        <taxon>Marasmiineae</taxon>
        <taxon>Physalacriaceae</taxon>
        <taxon>Armillaria</taxon>
    </lineage>
</organism>
<sequence>MPSSKTDIETGPAQMNLSVSRQKPTSARFVHGHITAIFAQGNLDPFSFPHDWFGENPWGQYGASPSVFAFHIAMIDDSQLQLQQGHEIKATTSKVLLFRANGDEPYTVDMVFSVAGAKSHPRGFYKTAVDLRGLYGKYTAGYTRLLNFNIQDHGEQIDGQYHLYYNISPRLPVNFAMARVVGMDPKRPNSRPMWKGDVVIVKMREEREANDSKSVTYLDVSIAVQKTVEKTIRGWYNSDMWAPNARIHHESLDFRLANEEPADSRLKVLKDRGAYELVTDEKMRRKQEKTLERVVTDGAP</sequence>
<accession>A0AA39P4C2</accession>
<protein>
    <submittedName>
        <fullName evidence="1">Uncharacterized protein</fullName>
    </submittedName>
</protein>
<comment type="caution">
    <text evidence="1">The sequence shown here is derived from an EMBL/GenBank/DDBJ whole genome shotgun (WGS) entry which is preliminary data.</text>
</comment>
<name>A0AA39P4C2_9AGAR</name>
<evidence type="ECO:0000313" key="1">
    <source>
        <dbReference type="EMBL" id="KAK0477331.1"/>
    </source>
</evidence>
<proteinExistence type="predicted"/>